<feature type="transmembrane region" description="Helical" evidence="1">
    <location>
        <begin position="27"/>
        <end position="49"/>
    </location>
</feature>
<comment type="caution">
    <text evidence="2">The sequence shown here is derived from an EMBL/GenBank/DDBJ whole genome shotgun (WGS) entry which is preliminary data.</text>
</comment>
<evidence type="ECO:0000256" key="1">
    <source>
        <dbReference type="SAM" id="Phobius"/>
    </source>
</evidence>
<dbReference type="RefSeq" id="WP_338222478.1">
    <property type="nucleotide sequence ID" value="NZ_BTPD01000001.1"/>
</dbReference>
<accession>A0ABQ6PIF6</accession>
<protein>
    <recommendedName>
        <fullName evidence="4">CPBP family intramembrane metalloprotease</fullName>
    </recommendedName>
</protein>
<keyword evidence="1" id="KW-0812">Transmembrane</keyword>
<keyword evidence="3" id="KW-1185">Reference proteome</keyword>
<evidence type="ECO:0008006" key="4">
    <source>
        <dbReference type="Google" id="ProtNLM"/>
    </source>
</evidence>
<keyword evidence="1" id="KW-1133">Transmembrane helix</keyword>
<feature type="transmembrane region" description="Helical" evidence="1">
    <location>
        <begin position="98"/>
        <end position="116"/>
    </location>
</feature>
<dbReference type="EMBL" id="BTPD01000001">
    <property type="protein sequence ID" value="GMQ27673.1"/>
    <property type="molecule type" value="Genomic_DNA"/>
</dbReference>
<keyword evidence="1" id="KW-0472">Membrane</keyword>
<sequence>MQYNLDIFFASYEKKVKMDKKTRLQSLYIFLIFVTITALGALIGHFWVHPYPHLRVWNAENIFWILLGLPFVFFQGKVNIPEFLAPHVSLRTRICKPLSLGLIFGVLDVFIIKMVLHPEPYSELPPFLQPFPYSLLLYFSGALEIEIFYRLIPITLTLLIVSQINHGKYLNQAFWVIALLSSLREPLEQLPGGETWFIGYSLLSGFGMNFIQALYFRQAGFLATLMLRLGHYLVWHILLGVYVQWIELGGQHYP</sequence>
<reference evidence="2 3" key="1">
    <citation type="submission" date="2023-08" db="EMBL/GenBank/DDBJ databases">
        <title>Draft genome sequence of Algoriphagus confluentis.</title>
        <authorList>
            <person name="Takatani N."/>
            <person name="Hosokawa M."/>
            <person name="Sawabe T."/>
        </authorList>
    </citation>
    <scope>NUCLEOTIDE SEQUENCE [LARGE SCALE GENOMIC DNA]</scope>
    <source>
        <strain evidence="2 3">NBRC 111222</strain>
    </source>
</reference>
<organism evidence="2 3">
    <name type="scientific">Algoriphagus confluentis</name>
    <dbReference type="NCBI Taxonomy" id="1697556"/>
    <lineage>
        <taxon>Bacteria</taxon>
        <taxon>Pseudomonadati</taxon>
        <taxon>Bacteroidota</taxon>
        <taxon>Cytophagia</taxon>
        <taxon>Cytophagales</taxon>
        <taxon>Cyclobacteriaceae</taxon>
        <taxon>Algoriphagus</taxon>
    </lineage>
</organism>
<feature type="transmembrane region" description="Helical" evidence="1">
    <location>
        <begin position="61"/>
        <end position="78"/>
    </location>
</feature>
<evidence type="ECO:0000313" key="3">
    <source>
        <dbReference type="Proteomes" id="UP001338309"/>
    </source>
</evidence>
<dbReference type="Proteomes" id="UP001338309">
    <property type="component" value="Unassembled WGS sequence"/>
</dbReference>
<feature type="transmembrane region" description="Helical" evidence="1">
    <location>
        <begin position="196"/>
        <end position="217"/>
    </location>
</feature>
<name>A0ABQ6PIF6_9BACT</name>
<feature type="transmembrane region" description="Helical" evidence="1">
    <location>
        <begin position="229"/>
        <end position="246"/>
    </location>
</feature>
<gene>
    <name evidence="2" type="ORF">Aconfl_03150</name>
</gene>
<proteinExistence type="predicted"/>
<evidence type="ECO:0000313" key="2">
    <source>
        <dbReference type="EMBL" id="GMQ27673.1"/>
    </source>
</evidence>